<dbReference type="PRINTS" id="PR00722">
    <property type="entry name" value="CHYMOTRYPSIN"/>
</dbReference>
<dbReference type="OrthoDB" id="6380398at2759"/>
<dbReference type="SUPFAM" id="SSF56487">
    <property type="entry name" value="SRCR-like"/>
    <property type="match status" value="1"/>
</dbReference>
<dbReference type="InterPro" id="IPR009003">
    <property type="entry name" value="Peptidase_S1_PA"/>
</dbReference>
<dbReference type="InterPro" id="IPR036772">
    <property type="entry name" value="SRCR-like_dom_sf"/>
</dbReference>
<dbReference type="GeneTree" id="ENSGT00940000155207"/>
<dbReference type="PROSITE" id="PS00135">
    <property type="entry name" value="TRYPSIN_SER"/>
    <property type="match status" value="1"/>
</dbReference>
<dbReference type="Gene3D" id="4.10.400.10">
    <property type="entry name" value="Low-density Lipoprotein Receptor"/>
    <property type="match status" value="1"/>
</dbReference>
<dbReference type="GO" id="GO:0006508">
    <property type="term" value="P:proteolysis"/>
    <property type="evidence" value="ECO:0007669"/>
    <property type="project" value="UniProtKB-KW"/>
</dbReference>
<dbReference type="PANTHER" id="PTHR24252:SF27">
    <property type="entry name" value="TRANSMEMBRANE PROTEASE SERINE 3-LIKE"/>
    <property type="match status" value="1"/>
</dbReference>
<evidence type="ECO:0000256" key="3">
    <source>
        <dbReference type="ARBA" id="ARBA00022825"/>
    </source>
</evidence>
<dbReference type="PROSITE" id="PS50240">
    <property type="entry name" value="TRYPSIN_DOM"/>
    <property type="match status" value="1"/>
</dbReference>
<dbReference type="STRING" id="8010.ENSELUP00000007798"/>
<dbReference type="SUPFAM" id="SSF50494">
    <property type="entry name" value="Trypsin-like serine proteases"/>
    <property type="match status" value="1"/>
</dbReference>
<dbReference type="Gene3D" id="3.10.250.10">
    <property type="entry name" value="SRCR-like domain"/>
    <property type="match status" value="1"/>
</dbReference>
<evidence type="ECO:0000256" key="1">
    <source>
        <dbReference type="ARBA" id="ARBA00022670"/>
    </source>
</evidence>
<dbReference type="PROSITE" id="PS50287">
    <property type="entry name" value="SRCR_2"/>
    <property type="match status" value="1"/>
</dbReference>
<feature type="domain" description="Peptidase S1" evidence="9">
    <location>
        <begin position="247"/>
        <end position="483"/>
    </location>
</feature>
<dbReference type="InterPro" id="IPR002172">
    <property type="entry name" value="LDrepeatLR_classA_rpt"/>
</dbReference>
<proteinExistence type="predicted"/>
<dbReference type="AlphaFoldDB" id="A0A3P8XTI8"/>
<dbReference type="OMA" id="THYIIDR"/>
<reference evidence="11" key="4">
    <citation type="submission" date="2025-09" db="UniProtKB">
        <authorList>
            <consortium name="Ensembl"/>
        </authorList>
    </citation>
    <scope>IDENTIFICATION</scope>
</reference>
<dbReference type="Pfam" id="PF00089">
    <property type="entry name" value="Trypsin"/>
    <property type="match status" value="1"/>
</dbReference>
<dbReference type="InterPro" id="IPR043504">
    <property type="entry name" value="Peptidase_S1_PA_chymotrypsin"/>
</dbReference>
<evidence type="ECO:0000256" key="8">
    <source>
        <dbReference type="SAM" id="MobiDB-lite"/>
    </source>
</evidence>
<protein>
    <recommendedName>
        <fullName evidence="13">Peptidase S1 domain-containing protein</fullName>
    </recommendedName>
</protein>
<reference evidence="11" key="2">
    <citation type="submission" date="2020-02" db="EMBL/GenBank/DDBJ databases">
        <title>Esox lucius (northern pike) genome, fEsoLuc1, primary haplotype.</title>
        <authorList>
            <person name="Myers G."/>
            <person name="Karagic N."/>
            <person name="Meyer A."/>
            <person name="Pippel M."/>
            <person name="Reichard M."/>
            <person name="Winkler S."/>
            <person name="Tracey A."/>
            <person name="Sims Y."/>
            <person name="Howe K."/>
            <person name="Rhie A."/>
            <person name="Formenti G."/>
            <person name="Durbin R."/>
            <person name="Fedrigo O."/>
            <person name="Jarvis E.D."/>
        </authorList>
    </citation>
    <scope>NUCLEOTIDE SEQUENCE [LARGE SCALE GENOMIC DNA]</scope>
</reference>
<dbReference type="FunCoup" id="A0A3P8XTI8">
    <property type="interactions" value="144"/>
</dbReference>
<reference evidence="12" key="1">
    <citation type="journal article" date="2014" name="PLoS ONE">
        <title>The genome and linkage map of the northern pike (Esox lucius): conserved synteny revealed between the salmonid sister group and the Neoteleostei.</title>
        <authorList>
            <person name="Rondeau E.B."/>
            <person name="Minkley D.R."/>
            <person name="Leong J.S."/>
            <person name="Messmer A.M."/>
            <person name="Jantzen J.R."/>
            <person name="von Schalburg K.R."/>
            <person name="Lemon C."/>
            <person name="Bird N.H."/>
            <person name="Koop B.F."/>
        </authorList>
    </citation>
    <scope>NUCLEOTIDE SEQUENCE</scope>
</reference>
<organism evidence="11 12">
    <name type="scientific">Esox lucius</name>
    <name type="common">Northern pike</name>
    <dbReference type="NCBI Taxonomy" id="8010"/>
    <lineage>
        <taxon>Eukaryota</taxon>
        <taxon>Metazoa</taxon>
        <taxon>Chordata</taxon>
        <taxon>Craniata</taxon>
        <taxon>Vertebrata</taxon>
        <taxon>Euteleostomi</taxon>
        <taxon>Actinopterygii</taxon>
        <taxon>Neopterygii</taxon>
        <taxon>Teleostei</taxon>
        <taxon>Protacanthopterygii</taxon>
        <taxon>Esociformes</taxon>
        <taxon>Esocidae</taxon>
        <taxon>Esox</taxon>
    </lineage>
</organism>
<sequence length="487" mass="52525">MENDQSDRPPPYYSVAVPTQPPPQYGEVVGARGWGDPLSQPYYIPQPMPPINVVEVSHSTPPRRKNRPSCGNSACCKGGSGGAFLLMVLLGISIWLGVRYGPTLVAGYLSGSETYRPSDLEKDSCPSNTVECDGFQDCRLGSDETNCVRFGMNWALQVKTNSSGSFLPVCYSGWNVAQAKEACTQLGFRASYSTSKVKDGSLNTLTVTGKTSKTIQGRLSLHSSSCPDKDAVNLQCIHCGQQQSSRIIGGSVVNPGDWPWQVSLHFLRSHICGGTLVAPDFVVTAAHCFPSKDSSYLVPSNWRVYVGMVSQINLPSPAMVDKIIVHESYDGNTKNYDITLLKLTQRVEFSKSVQPVCLPAYDKTFPPGTRCWTSGFGTTKEGAAGGSTSLMAVSVDIIDSLVCNKKTVYNGQVTVNMLCAGKLTGGKDSCQGDSGGPLMCMDSDQLWYLTGVTSWGVGCGRRNSPGVYSNVSSLLPWIYSKMQQSRP</sequence>
<dbReference type="InterPro" id="IPR001314">
    <property type="entry name" value="Peptidase_S1A"/>
</dbReference>
<dbReference type="SMART" id="SM00020">
    <property type="entry name" value="Tryp_SPc"/>
    <property type="match status" value="1"/>
</dbReference>
<evidence type="ECO:0000259" key="9">
    <source>
        <dbReference type="PROSITE" id="PS50240"/>
    </source>
</evidence>
<dbReference type="Bgee" id="ENSELUG00000008540">
    <property type="expression patterns" value="Expressed in nose and 8 other cell types or tissues"/>
</dbReference>
<dbReference type="CDD" id="cd00190">
    <property type="entry name" value="Tryp_SPc"/>
    <property type="match status" value="1"/>
</dbReference>
<evidence type="ECO:0000256" key="5">
    <source>
        <dbReference type="ARBA" id="ARBA00023180"/>
    </source>
</evidence>
<dbReference type="InterPro" id="IPR033116">
    <property type="entry name" value="TRYPSIN_SER"/>
</dbReference>
<feature type="domain" description="SRCR" evidence="10">
    <location>
        <begin position="138"/>
        <end position="250"/>
    </location>
</feature>
<dbReference type="FunFam" id="2.40.10.10:FF:000003">
    <property type="entry name" value="Transmembrane serine protease 3"/>
    <property type="match status" value="1"/>
</dbReference>
<evidence type="ECO:0000256" key="2">
    <source>
        <dbReference type="ARBA" id="ARBA00022801"/>
    </source>
</evidence>
<dbReference type="RefSeq" id="XP_010895428.2">
    <property type="nucleotide sequence ID" value="XM_010897126.5"/>
</dbReference>
<evidence type="ECO:0000313" key="11">
    <source>
        <dbReference type="Ensembl" id="ENSELUP00000007798.2"/>
    </source>
</evidence>
<evidence type="ECO:0000259" key="10">
    <source>
        <dbReference type="PROSITE" id="PS50287"/>
    </source>
</evidence>
<dbReference type="Gene3D" id="2.40.10.10">
    <property type="entry name" value="Trypsin-like serine proteases"/>
    <property type="match status" value="1"/>
</dbReference>
<dbReference type="InterPro" id="IPR001254">
    <property type="entry name" value="Trypsin_dom"/>
</dbReference>
<keyword evidence="3 7" id="KW-0720">Serine protease</keyword>
<feature type="region of interest" description="Disordered" evidence="8">
    <location>
        <begin position="1"/>
        <end position="21"/>
    </location>
</feature>
<dbReference type="KEGG" id="els:105025997"/>
<dbReference type="InterPro" id="IPR036055">
    <property type="entry name" value="LDL_receptor-like_sf"/>
</dbReference>
<dbReference type="CDD" id="cd00112">
    <property type="entry name" value="LDLa"/>
    <property type="match status" value="1"/>
</dbReference>
<dbReference type="Ensembl" id="ENSELUT00000006649.3">
    <property type="protein sequence ID" value="ENSELUP00000007798.2"/>
    <property type="gene ID" value="ENSELUG00000008540.3"/>
</dbReference>
<evidence type="ECO:0008006" key="13">
    <source>
        <dbReference type="Google" id="ProtNLM"/>
    </source>
</evidence>
<dbReference type="PROSITE" id="PS00134">
    <property type="entry name" value="TRYPSIN_HIS"/>
    <property type="match status" value="1"/>
</dbReference>
<evidence type="ECO:0000256" key="4">
    <source>
        <dbReference type="ARBA" id="ARBA00023157"/>
    </source>
</evidence>
<reference evidence="11" key="3">
    <citation type="submission" date="2025-08" db="UniProtKB">
        <authorList>
            <consortium name="Ensembl"/>
        </authorList>
    </citation>
    <scope>IDENTIFICATION</scope>
</reference>
<accession>A0A3P8XTI8</accession>
<dbReference type="InterPro" id="IPR001190">
    <property type="entry name" value="SRCR"/>
</dbReference>
<keyword evidence="12" id="KW-1185">Reference proteome</keyword>
<dbReference type="Proteomes" id="UP000265140">
    <property type="component" value="Chromosome 7"/>
</dbReference>
<dbReference type="GeneID" id="105025997"/>
<evidence type="ECO:0000256" key="6">
    <source>
        <dbReference type="PROSITE-ProRule" id="PRU00196"/>
    </source>
</evidence>
<evidence type="ECO:0000256" key="7">
    <source>
        <dbReference type="RuleBase" id="RU363034"/>
    </source>
</evidence>
<keyword evidence="1 7" id="KW-0645">Protease</keyword>
<keyword evidence="5" id="KW-0325">Glycoprotein</keyword>
<dbReference type="SUPFAM" id="SSF57424">
    <property type="entry name" value="LDL receptor-like module"/>
    <property type="match status" value="1"/>
</dbReference>
<evidence type="ECO:0000313" key="12">
    <source>
        <dbReference type="Proteomes" id="UP000265140"/>
    </source>
</evidence>
<keyword evidence="2 7" id="KW-0378">Hydrolase</keyword>
<keyword evidence="4" id="KW-1015">Disulfide bond</keyword>
<dbReference type="CTD" id="564693"/>
<name>A0A3P8XTI8_ESOLU</name>
<dbReference type="InParanoid" id="A0A3P8XTI8"/>
<dbReference type="GO" id="GO:0016020">
    <property type="term" value="C:membrane"/>
    <property type="evidence" value="ECO:0007669"/>
    <property type="project" value="InterPro"/>
</dbReference>
<dbReference type="InterPro" id="IPR018114">
    <property type="entry name" value="TRYPSIN_HIS"/>
</dbReference>
<dbReference type="Pfam" id="PF15494">
    <property type="entry name" value="SRCR_2"/>
    <property type="match status" value="1"/>
</dbReference>
<dbReference type="GO" id="GO:0004252">
    <property type="term" value="F:serine-type endopeptidase activity"/>
    <property type="evidence" value="ECO:0007669"/>
    <property type="project" value="InterPro"/>
</dbReference>
<comment type="caution">
    <text evidence="6">Lacks conserved residue(s) required for the propagation of feature annotation.</text>
</comment>
<dbReference type="PANTHER" id="PTHR24252">
    <property type="entry name" value="ACROSIN-RELATED"/>
    <property type="match status" value="1"/>
</dbReference>